<dbReference type="InterPro" id="IPR024079">
    <property type="entry name" value="MetalloPept_cat_dom_sf"/>
</dbReference>
<dbReference type="Gene3D" id="3.40.390.10">
    <property type="entry name" value="Collagenase (Catalytic Domain)"/>
    <property type="match status" value="1"/>
</dbReference>
<feature type="non-terminal residue" evidence="1">
    <location>
        <position position="202"/>
    </location>
</feature>
<dbReference type="EMBL" id="JACVVK020000028">
    <property type="protein sequence ID" value="KAK7502016.1"/>
    <property type="molecule type" value="Genomic_DNA"/>
</dbReference>
<proteinExistence type="predicted"/>
<gene>
    <name evidence="1" type="ORF">BaRGS_00006768</name>
</gene>
<comment type="caution">
    <text evidence="1">The sequence shown here is derived from an EMBL/GenBank/DDBJ whole genome shotgun (WGS) entry which is preliminary data.</text>
</comment>
<reference evidence="1 2" key="1">
    <citation type="journal article" date="2023" name="Sci. Data">
        <title>Genome assembly of the Korean intertidal mud-creeper Batillaria attramentaria.</title>
        <authorList>
            <person name="Patra A.K."/>
            <person name="Ho P.T."/>
            <person name="Jun S."/>
            <person name="Lee S.J."/>
            <person name="Kim Y."/>
            <person name="Won Y.J."/>
        </authorList>
    </citation>
    <scope>NUCLEOTIDE SEQUENCE [LARGE SCALE GENOMIC DNA]</scope>
    <source>
        <strain evidence="1">Wonlab-2016</strain>
    </source>
</reference>
<sequence>MRVHVSLSQQERATEAKRQMEQFIRSTIVGANAIFGELVTSGISLDVRIASLEFIEDETISDKTEFGSNQDDHSQILEDLRSWLSNKAYSPTDHTVLLTGPLGSDSYGGPVVGLAETVGRALKVSTYVGQPVAIHMARLEKTPPGDEFDREKSDLSALPAFVGVEKTCVSYRDKICTESSLSAVAARPNGNTAIALVHELSH</sequence>
<accession>A0ABD0LR99</accession>
<dbReference type="AlphaFoldDB" id="A0ABD0LR99"/>
<name>A0ABD0LR99_9CAEN</name>
<protein>
    <submittedName>
        <fullName evidence="1">Uncharacterized protein</fullName>
    </submittedName>
</protein>
<keyword evidence="2" id="KW-1185">Reference proteome</keyword>
<organism evidence="1 2">
    <name type="scientific">Batillaria attramentaria</name>
    <dbReference type="NCBI Taxonomy" id="370345"/>
    <lineage>
        <taxon>Eukaryota</taxon>
        <taxon>Metazoa</taxon>
        <taxon>Spiralia</taxon>
        <taxon>Lophotrochozoa</taxon>
        <taxon>Mollusca</taxon>
        <taxon>Gastropoda</taxon>
        <taxon>Caenogastropoda</taxon>
        <taxon>Sorbeoconcha</taxon>
        <taxon>Cerithioidea</taxon>
        <taxon>Batillariidae</taxon>
        <taxon>Batillaria</taxon>
    </lineage>
</organism>
<evidence type="ECO:0000313" key="2">
    <source>
        <dbReference type="Proteomes" id="UP001519460"/>
    </source>
</evidence>
<dbReference type="Proteomes" id="UP001519460">
    <property type="component" value="Unassembled WGS sequence"/>
</dbReference>
<evidence type="ECO:0000313" key="1">
    <source>
        <dbReference type="EMBL" id="KAK7502016.1"/>
    </source>
</evidence>